<protein>
    <submittedName>
        <fullName evidence="1">Uncharacterized protein</fullName>
    </submittedName>
</protein>
<dbReference type="AlphaFoldDB" id="X1QL34"/>
<gene>
    <name evidence="1" type="ORF">S12H4_00511</name>
</gene>
<sequence length="127" mass="14576">MSADMRQRISYQTEPEYPTLAQAESYAEDFRNGSPNAYAKDDRWAKYWLSGYLDILTTHLQANIYAVVSYPPAGFEVALAGDIETLERFRGWILQYDPPTESWILLAASQEVGIPEFILQRRAYKST</sequence>
<proteinExistence type="predicted"/>
<accession>X1QL34</accession>
<reference evidence="1" key="1">
    <citation type="journal article" date="2014" name="Front. Microbiol.">
        <title>High frequency of phylogenetically diverse reductive dehalogenase-homologous genes in deep subseafloor sedimentary metagenomes.</title>
        <authorList>
            <person name="Kawai M."/>
            <person name="Futagami T."/>
            <person name="Toyoda A."/>
            <person name="Takaki Y."/>
            <person name="Nishi S."/>
            <person name="Hori S."/>
            <person name="Arai W."/>
            <person name="Tsubouchi T."/>
            <person name="Morono Y."/>
            <person name="Uchiyama I."/>
            <person name="Ito T."/>
            <person name="Fujiyama A."/>
            <person name="Inagaki F."/>
            <person name="Takami H."/>
        </authorList>
    </citation>
    <scope>NUCLEOTIDE SEQUENCE</scope>
    <source>
        <strain evidence="1">Expedition CK06-06</strain>
    </source>
</reference>
<comment type="caution">
    <text evidence="1">The sequence shown here is derived from an EMBL/GenBank/DDBJ whole genome shotgun (WGS) entry which is preliminary data.</text>
</comment>
<dbReference type="EMBL" id="BARW01000060">
    <property type="protein sequence ID" value="GAI69222.1"/>
    <property type="molecule type" value="Genomic_DNA"/>
</dbReference>
<name>X1QL34_9ZZZZ</name>
<organism evidence="1">
    <name type="scientific">marine sediment metagenome</name>
    <dbReference type="NCBI Taxonomy" id="412755"/>
    <lineage>
        <taxon>unclassified sequences</taxon>
        <taxon>metagenomes</taxon>
        <taxon>ecological metagenomes</taxon>
    </lineage>
</organism>
<evidence type="ECO:0000313" key="1">
    <source>
        <dbReference type="EMBL" id="GAI69222.1"/>
    </source>
</evidence>